<dbReference type="EMBL" id="QPMK01000002">
    <property type="protein sequence ID" value="RDD67884.1"/>
    <property type="molecule type" value="Genomic_DNA"/>
</dbReference>
<keyword evidence="2" id="KW-1185">Reference proteome</keyword>
<name>A0A369TT31_9RHOB</name>
<dbReference type="OrthoDB" id="7866873at2"/>
<accession>A0A369TT31</accession>
<sequence length="93" mass="9866">MPPPLDCETLALLRSFLTPLLEAAGSWGDLVERLAAKGYGVAFRDGHLVVINAETDMPVCTGTMLGVPLRTLAARLGRPCVKSHRDGHSGNLA</sequence>
<evidence type="ECO:0000313" key="2">
    <source>
        <dbReference type="Proteomes" id="UP000253977"/>
    </source>
</evidence>
<organism evidence="1 2">
    <name type="scientific">Thalassococcus profundi</name>
    <dbReference type="NCBI Taxonomy" id="2282382"/>
    <lineage>
        <taxon>Bacteria</taxon>
        <taxon>Pseudomonadati</taxon>
        <taxon>Pseudomonadota</taxon>
        <taxon>Alphaproteobacteria</taxon>
        <taxon>Rhodobacterales</taxon>
        <taxon>Roseobacteraceae</taxon>
        <taxon>Thalassococcus</taxon>
    </lineage>
</organism>
<comment type="caution">
    <text evidence="1">The sequence shown here is derived from an EMBL/GenBank/DDBJ whole genome shotgun (WGS) entry which is preliminary data.</text>
</comment>
<evidence type="ECO:0000313" key="1">
    <source>
        <dbReference type="EMBL" id="RDD67884.1"/>
    </source>
</evidence>
<gene>
    <name evidence="1" type="ORF">DU478_02320</name>
</gene>
<reference evidence="1 2" key="1">
    <citation type="submission" date="2018-07" db="EMBL/GenBank/DDBJ databases">
        <title>Thalassococcus profundi sp. nov., a marine bacterium isolated from deep seawater of Okinawa Trough.</title>
        <authorList>
            <person name="Yu M."/>
        </authorList>
    </citation>
    <scope>NUCLEOTIDE SEQUENCE [LARGE SCALE GENOMIC DNA]</scope>
    <source>
        <strain evidence="1 2">WRAS1</strain>
    </source>
</reference>
<protein>
    <submittedName>
        <fullName evidence="1">Uncharacterized protein</fullName>
    </submittedName>
</protein>
<dbReference type="Proteomes" id="UP000253977">
    <property type="component" value="Unassembled WGS sequence"/>
</dbReference>
<proteinExistence type="predicted"/>
<dbReference type="AlphaFoldDB" id="A0A369TT31"/>